<evidence type="ECO:0000256" key="6">
    <source>
        <dbReference type="ARBA" id="ARBA00023015"/>
    </source>
</evidence>
<evidence type="ECO:0000256" key="7">
    <source>
        <dbReference type="ARBA" id="ARBA00023163"/>
    </source>
</evidence>
<keyword evidence="3" id="KW-0677">Repeat</keyword>
<comment type="subcellular location">
    <subcellularLocation>
        <location evidence="1">Nucleus</location>
    </subcellularLocation>
</comment>
<feature type="domain" description="C2H2-type" evidence="11">
    <location>
        <begin position="611"/>
        <end position="639"/>
    </location>
</feature>
<gene>
    <name evidence="12" type="ORF">EGW08_004061</name>
</gene>
<dbReference type="SUPFAM" id="SSF57667">
    <property type="entry name" value="beta-beta-alpha zinc fingers"/>
    <property type="match status" value="2"/>
</dbReference>
<dbReference type="InterPro" id="IPR013087">
    <property type="entry name" value="Znf_C2H2_type"/>
</dbReference>
<dbReference type="PANTHER" id="PTHR15065:SF4">
    <property type="entry name" value="LD18634P"/>
    <property type="match status" value="1"/>
</dbReference>
<dbReference type="PROSITE" id="PS00028">
    <property type="entry name" value="ZINC_FINGER_C2H2_1"/>
    <property type="match status" value="3"/>
</dbReference>
<dbReference type="FunFam" id="3.30.160.60:FF:001329">
    <property type="entry name" value="INSM transcriptional repressor 1"/>
    <property type="match status" value="1"/>
</dbReference>
<dbReference type="Pfam" id="PF00096">
    <property type="entry name" value="zf-C2H2"/>
    <property type="match status" value="1"/>
</dbReference>
<dbReference type="PROSITE" id="PS50157">
    <property type="entry name" value="ZINC_FINGER_C2H2_2"/>
    <property type="match status" value="3"/>
</dbReference>
<feature type="compositionally biased region" description="Low complexity" evidence="10">
    <location>
        <begin position="420"/>
        <end position="432"/>
    </location>
</feature>
<feature type="region of interest" description="Disordered" evidence="10">
    <location>
        <begin position="553"/>
        <end position="589"/>
    </location>
</feature>
<evidence type="ECO:0000256" key="3">
    <source>
        <dbReference type="ARBA" id="ARBA00022737"/>
    </source>
</evidence>
<dbReference type="InterPro" id="IPR042972">
    <property type="entry name" value="INSM1/2"/>
</dbReference>
<keyword evidence="5" id="KW-0862">Zinc</keyword>
<feature type="non-terminal residue" evidence="12">
    <location>
        <position position="732"/>
    </location>
</feature>
<dbReference type="EMBL" id="RQTK01000091">
    <property type="protein sequence ID" value="RUS88164.1"/>
    <property type="molecule type" value="Genomic_DNA"/>
</dbReference>
<dbReference type="AlphaFoldDB" id="A0A3S1BH29"/>
<protein>
    <recommendedName>
        <fullName evidence="11">C2H2-type domain-containing protein</fullName>
    </recommendedName>
</protein>
<proteinExistence type="predicted"/>
<dbReference type="Proteomes" id="UP000271974">
    <property type="component" value="Unassembled WGS sequence"/>
</dbReference>
<feature type="compositionally biased region" description="Low complexity" evidence="10">
    <location>
        <begin position="377"/>
        <end position="404"/>
    </location>
</feature>
<dbReference type="GO" id="GO:0001227">
    <property type="term" value="F:DNA-binding transcription repressor activity, RNA polymerase II-specific"/>
    <property type="evidence" value="ECO:0007669"/>
    <property type="project" value="TreeGrafter"/>
</dbReference>
<comment type="caution">
    <text evidence="12">The sequence shown here is derived from an EMBL/GenBank/DDBJ whole genome shotgun (WGS) entry which is preliminary data.</text>
</comment>
<dbReference type="PANTHER" id="PTHR15065">
    <property type="entry name" value="INSULINOMA-ASSOCIATED 1"/>
    <property type="match status" value="1"/>
</dbReference>
<evidence type="ECO:0000256" key="5">
    <source>
        <dbReference type="ARBA" id="ARBA00022833"/>
    </source>
</evidence>
<dbReference type="Gene3D" id="3.30.160.60">
    <property type="entry name" value="Classic Zinc Finger"/>
    <property type="match status" value="3"/>
</dbReference>
<evidence type="ECO:0000313" key="12">
    <source>
        <dbReference type="EMBL" id="RUS88164.1"/>
    </source>
</evidence>
<dbReference type="GO" id="GO:0008270">
    <property type="term" value="F:zinc ion binding"/>
    <property type="evidence" value="ECO:0007669"/>
    <property type="project" value="UniProtKB-KW"/>
</dbReference>
<feature type="domain" description="C2H2-type" evidence="11">
    <location>
        <begin position="692"/>
        <end position="720"/>
    </location>
</feature>
<feature type="compositionally biased region" description="Polar residues" evidence="10">
    <location>
        <begin position="320"/>
        <end position="343"/>
    </location>
</feature>
<feature type="compositionally biased region" description="Polar residues" evidence="10">
    <location>
        <begin position="559"/>
        <end position="575"/>
    </location>
</feature>
<evidence type="ECO:0000256" key="2">
    <source>
        <dbReference type="ARBA" id="ARBA00022723"/>
    </source>
</evidence>
<dbReference type="STRING" id="188477.A0A3S1BH29"/>
<dbReference type="GO" id="GO:0017053">
    <property type="term" value="C:transcription repressor complex"/>
    <property type="evidence" value="ECO:0007669"/>
    <property type="project" value="TreeGrafter"/>
</dbReference>
<evidence type="ECO:0000256" key="8">
    <source>
        <dbReference type="ARBA" id="ARBA00023242"/>
    </source>
</evidence>
<keyword evidence="13" id="KW-1185">Reference proteome</keyword>
<accession>A0A3S1BH29</accession>
<dbReference type="OrthoDB" id="6158333at2759"/>
<organism evidence="12 13">
    <name type="scientific">Elysia chlorotica</name>
    <name type="common">Eastern emerald elysia</name>
    <name type="synonym">Sea slug</name>
    <dbReference type="NCBI Taxonomy" id="188477"/>
    <lineage>
        <taxon>Eukaryota</taxon>
        <taxon>Metazoa</taxon>
        <taxon>Spiralia</taxon>
        <taxon>Lophotrochozoa</taxon>
        <taxon>Mollusca</taxon>
        <taxon>Gastropoda</taxon>
        <taxon>Heterobranchia</taxon>
        <taxon>Euthyneura</taxon>
        <taxon>Panpulmonata</taxon>
        <taxon>Sacoglossa</taxon>
        <taxon>Placobranchoidea</taxon>
        <taxon>Plakobranchidae</taxon>
        <taxon>Elysia</taxon>
    </lineage>
</organism>
<keyword evidence="2" id="KW-0479">Metal-binding</keyword>
<feature type="region of interest" description="Disordered" evidence="10">
    <location>
        <begin position="206"/>
        <end position="256"/>
    </location>
</feature>
<keyword evidence="4 9" id="KW-0863">Zinc-finger</keyword>
<evidence type="ECO:0000259" key="11">
    <source>
        <dbReference type="PROSITE" id="PS50157"/>
    </source>
</evidence>
<dbReference type="GO" id="GO:0005634">
    <property type="term" value="C:nucleus"/>
    <property type="evidence" value="ECO:0007669"/>
    <property type="project" value="UniProtKB-SubCell"/>
</dbReference>
<dbReference type="GO" id="GO:0000978">
    <property type="term" value="F:RNA polymerase II cis-regulatory region sequence-specific DNA binding"/>
    <property type="evidence" value="ECO:0007669"/>
    <property type="project" value="TreeGrafter"/>
</dbReference>
<keyword evidence="7" id="KW-0804">Transcription</keyword>
<dbReference type="SMART" id="SM00355">
    <property type="entry name" value="ZnF_C2H2"/>
    <property type="match status" value="4"/>
</dbReference>
<dbReference type="InterPro" id="IPR036236">
    <property type="entry name" value="Znf_C2H2_sf"/>
</dbReference>
<dbReference type="GO" id="GO:0030182">
    <property type="term" value="P:neuron differentiation"/>
    <property type="evidence" value="ECO:0007669"/>
    <property type="project" value="TreeGrafter"/>
</dbReference>
<evidence type="ECO:0000256" key="10">
    <source>
        <dbReference type="SAM" id="MobiDB-lite"/>
    </source>
</evidence>
<feature type="domain" description="C2H2-type" evidence="11">
    <location>
        <begin position="531"/>
        <end position="558"/>
    </location>
</feature>
<evidence type="ECO:0000313" key="13">
    <source>
        <dbReference type="Proteomes" id="UP000271974"/>
    </source>
</evidence>
<keyword evidence="8" id="KW-0539">Nucleus</keyword>
<reference evidence="12 13" key="1">
    <citation type="submission" date="2019-01" db="EMBL/GenBank/DDBJ databases">
        <title>A draft genome assembly of the solar-powered sea slug Elysia chlorotica.</title>
        <authorList>
            <person name="Cai H."/>
            <person name="Li Q."/>
            <person name="Fang X."/>
            <person name="Li J."/>
            <person name="Curtis N.E."/>
            <person name="Altenburger A."/>
            <person name="Shibata T."/>
            <person name="Feng M."/>
            <person name="Maeda T."/>
            <person name="Schwartz J.A."/>
            <person name="Shigenobu S."/>
            <person name="Lundholm N."/>
            <person name="Nishiyama T."/>
            <person name="Yang H."/>
            <person name="Hasebe M."/>
            <person name="Li S."/>
            <person name="Pierce S.K."/>
            <person name="Wang J."/>
        </authorList>
    </citation>
    <scope>NUCLEOTIDE SEQUENCE [LARGE SCALE GENOMIC DNA]</scope>
    <source>
        <strain evidence="12">EC2010</strain>
        <tissue evidence="12">Whole organism of an adult</tissue>
    </source>
</reference>
<name>A0A3S1BH29_ELYCH</name>
<evidence type="ECO:0000256" key="1">
    <source>
        <dbReference type="ARBA" id="ARBA00004123"/>
    </source>
</evidence>
<evidence type="ECO:0000256" key="9">
    <source>
        <dbReference type="PROSITE-ProRule" id="PRU00042"/>
    </source>
</evidence>
<feature type="compositionally biased region" description="Polar residues" evidence="10">
    <location>
        <begin position="349"/>
        <end position="364"/>
    </location>
</feature>
<feature type="compositionally biased region" description="Basic and acidic residues" evidence="10">
    <location>
        <begin position="307"/>
        <end position="318"/>
    </location>
</feature>
<dbReference type="GO" id="GO:0010564">
    <property type="term" value="P:regulation of cell cycle process"/>
    <property type="evidence" value="ECO:0007669"/>
    <property type="project" value="TreeGrafter"/>
</dbReference>
<keyword evidence="6" id="KW-0805">Transcription regulation</keyword>
<feature type="region of interest" description="Disordered" evidence="10">
    <location>
        <begin position="298"/>
        <end position="435"/>
    </location>
</feature>
<evidence type="ECO:0000256" key="4">
    <source>
        <dbReference type="ARBA" id="ARBA00022771"/>
    </source>
</evidence>
<sequence>MVMPRHFLVKRQTSTDVAMNRNLSELEYSHPRPPSEPGSAQTTLLTSTTSGNAVACLADPEIRDFTRSSHHHNSKSNNNIQHHNHHLPHYYLGEYTSHGSPDSGYAASPNSITREKDTATVAREYNNNSIEFSSSSNYNLKNNGNSSSNVYNQFLMSHYGGDTDMLLNHQRYFKANLNNRDISSFGHAFGDQIYLAGFDRSRATHHKHQESGCEAPMDLSMPKRQRDSFSPPQHRPPSLEGDLNPRPPTSVSPREQPALTAESAALMYLNHLRGRGFHFPHSPSHPADPRQLAIKRHGPTESAAKPAEAERCNGKIPKENVTSRSSTPPPSQLSEDLSKSAPQIRSHITDISENNNKPALTNFENIPKDNTETDLNSAHSSAEFSSTTAATTPKPKPSSATGTSLAPGSKLATAPAAGKRSSSCSRPTGSSGAAKRLKAVRKLDFDVDTTSPVSGTIIKDAADFHPEEGRVVYGDIEPSFNLVEVTPEARAELEKIENKIGDYICQLCKEIYEDAFQLAQHRCSRIVHVEYRCPECEKVFNCPANLASHRRWHKPRATNAAQATKPSKPQTSQKSLGKPRTKGTHTFGKQPMYSEVLLKKDTPGNRKDAPWKCHLCGKKFLRQAYLRKHCQTQHSSHQLLASEISDAPNTASSIQCENTDIFKKNSLKRTSSFSSKTALEKHVRTVHAAEHFACKYCSSTFHSSPGLTRHINKCHPTENRQVILLQLPASRP</sequence>